<dbReference type="AlphaFoldDB" id="A0A501XEB4"/>
<protein>
    <recommendedName>
        <fullName evidence="1">DUF6456 domain-containing protein</fullName>
    </recommendedName>
</protein>
<dbReference type="Pfam" id="PF20057">
    <property type="entry name" value="DUF6456"/>
    <property type="match status" value="1"/>
</dbReference>
<dbReference type="InterPro" id="IPR045599">
    <property type="entry name" value="DUF6456"/>
</dbReference>
<dbReference type="EMBL" id="VFSU01000034">
    <property type="protein sequence ID" value="TPE58809.1"/>
    <property type="molecule type" value="Genomic_DNA"/>
</dbReference>
<feature type="domain" description="DUF6456" evidence="1">
    <location>
        <begin position="19"/>
        <end position="148"/>
    </location>
</feature>
<evidence type="ECO:0000313" key="2">
    <source>
        <dbReference type="EMBL" id="TPE58809.1"/>
    </source>
</evidence>
<dbReference type="OrthoDB" id="7476630at2"/>
<dbReference type="Proteomes" id="UP000319897">
    <property type="component" value="Unassembled WGS sequence"/>
</dbReference>
<gene>
    <name evidence="2" type="ORF">FJQ54_15685</name>
</gene>
<proteinExistence type="predicted"/>
<accession>A0A501XEB4</accession>
<comment type="caution">
    <text evidence="2">The sequence shown here is derived from an EMBL/GenBank/DDBJ whole genome shotgun (WGS) entry which is preliminary data.</text>
</comment>
<reference evidence="2 3" key="1">
    <citation type="submission" date="2019-06" db="EMBL/GenBank/DDBJ databases">
        <authorList>
            <person name="Lee I."/>
            <person name="Jang G.I."/>
            <person name="Hwang C.Y."/>
        </authorList>
    </citation>
    <scope>NUCLEOTIDE SEQUENCE [LARGE SCALE GENOMIC DNA]</scope>
    <source>
        <strain evidence="2 3">PAMC 28131</strain>
    </source>
</reference>
<name>A0A501XEB4_9SPHN</name>
<sequence>MIGRRVLPPSDAVDRQLVAVNLTESPVGWLARRGMLTPVQVAAAERLRADHGRAGLAARVTMRWDPSPGGRSDGWRDGAHAQSLGAIDAKRRFDAALAAVGPGLSDILWRVACEGEGLADAERGLGWPVRAGKLVLGLALDRLAAFYENQYGKIHLDNRDGLD</sequence>
<organism evidence="2 3">
    <name type="scientific">Sandaracinobacter neustonicus</name>
    <dbReference type="NCBI Taxonomy" id="1715348"/>
    <lineage>
        <taxon>Bacteria</taxon>
        <taxon>Pseudomonadati</taxon>
        <taxon>Pseudomonadota</taxon>
        <taxon>Alphaproteobacteria</taxon>
        <taxon>Sphingomonadales</taxon>
        <taxon>Sphingosinicellaceae</taxon>
        <taxon>Sandaracinobacter</taxon>
    </lineage>
</organism>
<keyword evidence="3" id="KW-1185">Reference proteome</keyword>
<evidence type="ECO:0000259" key="1">
    <source>
        <dbReference type="Pfam" id="PF20057"/>
    </source>
</evidence>
<evidence type="ECO:0000313" key="3">
    <source>
        <dbReference type="Proteomes" id="UP000319897"/>
    </source>
</evidence>